<keyword evidence="2" id="KW-1185">Reference proteome</keyword>
<dbReference type="RefSeq" id="XP_066066252.1">
    <property type="nucleotide sequence ID" value="XM_066210155.1"/>
</dbReference>
<reference evidence="1" key="2">
    <citation type="journal article" date="2022" name="Elife">
        <title>Obligate sexual reproduction of a homothallic fungus closely related to the Cryptococcus pathogenic species complex.</title>
        <authorList>
            <person name="Passer A.R."/>
            <person name="Clancey S.A."/>
            <person name="Shea T."/>
            <person name="David-Palma M."/>
            <person name="Averette A.F."/>
            <person name="Boekhout T."/>
            <person name="Porcel B.M."/>
            <person name="Nowrousian M."/>
            <person name="Cuomo C.A."/>
            <person name="Sun S."/>
            <person name="Heitman J."/>
            <person name="Coelho M.A."/>
        </authorList>
    </citation>
    <scope>NUCLEOTIDE SEQUENCE</scope>
    <source>
        <strain evidence="1">CBS 7841</strain>
    </source>
</reference>
<dbReference type="InterPro" id="IPR011009">
    <property type="entry name" value="Kinase-like_dom_sf"/>
</dbReference>
<dbReference type="EMBL" id="CP143784">
    <property type="protein sequence ID" value="WVN85552.1"/>
    <property type="molecule type" value="Genomic_DNA"/>
</dbReference>
<protein>
    <recommendedName>
        <fullName evidence="3">Protein kinase domain-containing protein</fullName>
    </recommendedName>
</protein>
<gene>
    <name evidence="1" type="ORF">L203_100700</name>
</gene>
<dbReference type="KEGG" id="cdep:91084914"/>
<reference evidence="1" key="3">
    <citation type="submission" date="2024-01" db="EMBL/GenBank/DDBJ databases">
        <authorList>
            <person name="Coelho M.A."/>
            <person name="David-Palma M."/>
            <person name="Shea T."/>
            <person name="Sun S."/>
            <person name="Cuomo C.A."/>
            <person name="Heitman J."/>
        </authorList>
    </citation>
    <scope>NUCLEOTIDE SEQUENCE</scope>
    <source>
        <strain evidence="1">CBS 7841</strain>
    </source>
</reference>
<dbReference type="GeneID" id="91084914"/>
<dbReference type="AlphaFoldDB" id="A0AAJ8JNH0"/>
<reference evidence="1" key="1">
    <citation type="submission" date="2016-06" db="EMBL/GenBank/DDBJ databases">
        <authorList>
            <person name="Cuomo C."/>
            <person name="Litvintseva A."/>
            <person name="Heitman J."/>
            <person name="Chen Y."/>
            <person name="Sun S."/>
            <person name="Springer D."/>
            <person name="Dromer F."/>
            <person name="Young S."/>
            <person name="Zeng Q."/>
            <person name="Chapman S."/>
            <person name="Gujja S."/>
            <person name="Saif S."/>
            <person name="Birren B."/>
        </authorList>
    </citation>
    <scope>NUCLEOTIDE SEQUENCE</scope>
    <source>
        <strain evidence="1">CBS 7841</strain>
    </source>
</reference>
<dbReference type="SUPFAM" id="SSF56112">
    <property type="entry name" value="Protein kinase-like (PK-like)"/>
    <property type="match status" value="1"/>
</dbReference>
<organism evidence="1 2">
    <name type="scientific">Cryptococcus depauperatus CBS 7841</name>
    <dbReference type="NCBI Taxonomy" id="1295531"/>
    <lineage>
        <taxon>Eukaryota</taxon>
        <taxon>Fungi</taxon>
        <taxon>Dikarya</taxon>
        <taxon>Basidiomycota</taxon>
        <taxon>Agaricomycotina</taxon>
        <taxon>Tremellomycetes</taxon>
        <taxon>Tremellales</taxon>
        <taxon>Cryptococcaceae</taxon>
        <taxon>Cryptococcus</taxon>
    </lineage>
</organism>
<dbReference type="Proteomes" id="UP000094043">
    <property type="component" value="Chromosome 1"/>
</dbReference>
<evidence type="ECO:0008006" key="3">
    <source>
        <dbReference type="Google" id="ProtNLM"/>
    </source>
</evidence>
<proteinExistence type="predicted"/>
<dbReference type="Gene3D" id="1.10.510.10">
    <property type="entry name" value="Transferase(Phosphotransferase) domain 1"/>
    <property type="match status" value="1"/>
</dbReference>
<sequence length="155" mass="17357">MFDHVCRCRGGTVDDKINWLGQMLDCLQALHDLGILHCDVLLRNMLFSDPPVICDLESNCTSLAITAPELVSCRVRTPTSNHNVASDIYAVAFAIWQMHSCDNPRIFEVQVVPYPFTDLYNWCQQPDPADRPTIAQIRVALSAIAHDTKDSTPQS</sequence>
<evidence type="ECO:0000313" key="1">
    <source>
        <dbReference type="EMBL" id="WVN85552.1"/>
    </source>
</evidence>
<accession>A0AAJ8JNH0</accession>
<evidence type="ECO:0000313" key="2">
    <source>
        <dbReference type="Proteomes" id="UP000094043"/>
    </source>
</evidence>
<name>A0AAJ8JNH0_9TREE</name>